<accession>A0A2M4B0E7</accession>
<protein>
    <submittedName>
        <fullName evidence="1">Putative transposase is481 family</fullName>
    </submittedName>
</protein>
<name>A0A2M4B0E7_9DIPT</name>
<dbReference type="AlphaFoldDB" id="A0A2M4B0E7"/>
<reference evidence="1" key="1">
    <citation type="submission" date="2018-01" db="EMBL/GenBank/DDBJ databases">
        <title>An insight into the sialome of Amazonian anophelines.</title>
        <authorList>
            <person name="Ribeiro J.M."/>
            <person name="Scarpassa V."/>
            <person name="Calvo E."/>
        </authorList>
    </citation>
    <scope>NUCLEOTIDE SEQUENCE</scope>
    <source>
        <tissue evidence="1">Salivary glands</tissue>
    </source>
</reference>
<proteinExistence type="predicted"/>
<organism evidence="1">
    <name type="scientific">Anopheles triannulatus</name>
    <dbReference type="NCBI Taxonomy" id="58253"/>
    <lineage>
        <taxon>Eukaryota</taxon>
        <taxon>Metazoa</taxon>
        <taxon>Ecdysozoa</taxon>
        <taxon>Arthropoda</taxon>
        <taxon>Hexapoda</taxon>
        <taxon>Insecta</taxon>
        <taxon>Pterygota</taxon>
        <taxon>Neoptera</taxon>
        <taxon>Endopterygota</taxon>
        <taxon>Diptera</taxon>
        <taxon>Nematocera</taxon>
        <taxon>Culicoidea</taxon>
        <taxon>Culicidae</taxon>
        <taxon>Anophelinae</taxon>
        <taxon>Anopheles</taxon>
    </lineage>
</organism>
<evidence type="ECO:0000313" key="1">
    <source>
        <dbReference type="EMBL" id="MBW46500.1"/>
    </source>
</evidence>
<sequence length="72" mass="7805">MVDSRWAITSVVRSTTAASRALCTTASLAASRALVASSRIRIVGCFSRARAIAIRCRWPPLSWMPRSPTIVS</sequence>
<dbReference type="EMBL" id="GGFK01013179">
    <property type="protein sequence ID" value="MBW46500.1"/>
    <property type="molecule type" value="Transcribed_RNA"/>
</dbReference>